<sequence length="137" mass="14864">MKNQLLALAGLALVTSTVGLSAQDNIDCGYPLNQMEMTYCAEKAWKQSDADLNAAYQTAMATMRSLDANLPDNMQGGADALRDAQRSWIPYRDKACEAYGFLARGGSMEPMLIYGCLATLTVKRTDELNELAEGLGN</sequence>
<protein>
    <submittedName>
        <fullName evidence="3">DUF1311 domain-containing protein</fullName>
    </submittedName>
</protein>
<keyword evidence="1" id="KW-0732">Signal</keyword>
<dbReference type="PANTHER" id="PTHR39176:SF1">
    <property type="entry name" value="PERIPLASMIC PROTEIN"/>
    <property type="match status" value="1"/>
</dbReference>
<evidence type="ECO:0000313" key="3">
    <source>
        <dbReference type="EMBL" id="MBS8261754.1"/>
    </source>
</evidence>
<dbReference type="Pfam" id="PF07007">
    <property type="entry name" value="LprI"/>
    <property type="match status" value="1"/>
</dbReference>
<evidence type="ECO:0000313" key="4">
    <source>
        <dbReference type="Proteomes" id="UP000705379"/>
    </source>
</evidence>
<reference evidence="3" key="1">
    <citation type="submission" date="2018-08" db="EMBL/GenBank/DDBJ databases">
        <authorList>
            <person name="Jin W."/>
            <person name="Wang H."/>
            <person name="Yang Y."/>
            <person name="Li M."/>
            <person name="Liu J."/>
        </authorList>
    </citation>
    <scope>NUCLEOTIDE SEQUENCE</scope>
    <source>
        <strain evidence="3">AESS21</strain>
    </source>
</reference>
<dbReference type="Proteomes" id="UP000705379">
    <property type="component" value="Unassembled WGS sequence"/>
</dbReference>
<proteinExistence type="predicted"/>
<feature type="domain" description="Lysozyme inhibitor LprI-like N-terminal" evidence="2">
    <location>
        <begin position="33"/>
        <end position="128"/>
    </location>
</feature>
<evidence type="ECO:0000259" key="2">
    <source>
        <dbReference type="Pfam" id="PF07007"/>
    </source>
</evidence>
<name>A0A944CFK9_9HYPH</name>
<reference evidence="3" key="2">
    <citation type="journal article" date="2021" name="Microorganisms">
        <title>Bacterial Dimethylsulfoniopropionate Biosynthesis in the East China Sea.</title>
        <authorList>
            <person name="Liu J."/>
            <person name="Zhang Y."/>
            <person name="Liu J."/>
            <person name="Zhong H."/>
            <person name="Williams B.T."/>
            <person name="Zheng Y."/>
            <person name="Curson A.R.J."/>
            <person name="Sun C."/>
            <person name="Sun H."/>
            <person name="Song D."/>
            <person name="Wagner Mackenzie B."/>
            <person name="Bermejo Martinez A."/>
            <person name="Todd J.D."/>
            <person name="Zhang X.H."/>
        </authorList>
    </citation>
    <scope>NUCLEOTIDE SEQUENCE</scope>
    <source>
        <strain evidence="3">AESS21</strain>
    </source>
</reference>
<feature type="signal peptide" evidence="1">
    <location>
        <begin position="1"/>
        <end position="22"/>
    </location>
</feature>
<dbReference type="EMBL" id="QTKU01000004">
    <property type="protein sequence ID" value="MBS8261754.1"/>
    <property type="molecule type" value="Genomic_DNA"/>
</dbReference>
<dbReference type="PANTHER" id="PTHR39176">
    <property type="entry name" value="PERIPLASMIC PROTEIN-RELATED"/>
    <property type="match status" value="1"/>
</dbReference>
<organism evidence="3 4">
    <name type="scientific">Roseibium polysiphoniae</name>
    <dbReference type="NCBI Taxonomy" id="2571221"/>
    <lineage>
        <taxon>Bacteria</taxon>
        <taxon>Pseudomonadati</taxon>
        <taxon>Pseudomonadota</taxon>
        <taxon>Alphaproteobacteria</taxon>
        <taxon>Hyphomicrobiales</taxon>
        <taxon>Stappiaceae</taxon>
        <taxon>Roseibium</taxon>
    </lineage>
</organism>
<gene>
    <name evidence="3" type="ORF">DYI23_16115</name>
</gene>
<accession>A0A944CFK9</accession>
<dbReference type="RefSeq" id="WP_213217120.1">
    <property type="nucleotide sequence ID" value="NZ_QTKU01000004.1"/>
</dbReference>
<dbReference type="Gene3D" id="1.20.1270.180">
    <property type="match status" value="1"/>
</dbReference>
<feature type="chain" id="PRO_5037122787" evidence="1">
    <location>
        <begin position="23"/>
        <end position="137"/>
    </location>
</feature>
<comment type="caution">
    <text evidence="3">The sequence shown here is derived from an EMBL/GenBank/DDBJ whole genome shotgun (WGS) entry which is preliminary data.</text>
</comment>
<evidence type="ECO:0000256" key="1">
    <source>
        <dbReference type="SAM" id="SignalP"/>
    </source>
</evidence>
<dbReference type="AlphaFoldDB" id="A0A944CFK9"/>
<dbReference type="InterPro" id="IPR009739">
    <property type="entry name" value="LprI-like_N"/>
</dbReference>